<proteinExistence type="predicted"/>
<feature type="transmembrane region" description="Helical" evidence="6">
    <location>
        <begin position="122"/>
        <end position="144"/>
    </location>
</feature>
<keyword evidence="4 6" id="KW-1133">Transmembrane helix</keyword>
<dbReference type="InterPro" id="IPR003663">
    <property type="entry name" value="Sugar/inositol_transpt"/>
</dbReference>
<feature type="transmembrane region" description="Helical" evidence="6">
    <location>
        <begin position="414"/>
        <end position="433"/>
    </location>
</feature>
<dbReference type="Gene3D" id="1.20.1250.20">
    <property type="entry name" value="MFS general substrate transporter like domains"/>
    <property type="match status" value="1"/>
</dbReference>
<feature type="transmembrane region" description="Helical" evidence="6">
    <location>
        <begin position="382"/>
        <end position="402"/>
    </location>
</feature>
<feature type="transmembrane region" description="Helical" evidence="6">
    <location>
        <begin position="297"/>
        <end position="315"/>
    </location>
</feature>
<dbReference type="PANTHER" id="PTHR23511:SF34">
    <property type="entry name" value="SYNAPTIC VESICLE GLYCOPROTEIN 2"/>
    <property type="match status" value="1"/>
</dbReference>
<keyword evidence="3 6" id="KW-0812">Transmembrane</keyword>
<keyword evidence="5 6" id="KW-0472">Membrane</keyword>
<protein>
    <submittedName>
        <fullName evidence="8">Major facilitator transporter</fullName>
    </submittedName>
</protein>
<accession>A0A0B2AD46</accession>
<organism evidence="8 9">
    <name type="scientific">Microbacterium mangrovi</name>
    <dbReference type="NCBI Taxonomy" id="1348253"/>
    <lineage>
        <taxon>Bacteria</taxon>
        <taxon>Bacillati</taxon>
        <taxon>Actinomycetota</taxon>
        <taxon>Actinomycetes</taxon>
        <taxon>Micrococcales</taxon>
        <taxon>Microbacteriaceae</taxon>
        <taxon>Microbacterium</taxon>
    </lineage>
</organism>
<name>A0A0B2AD46_9MICO</name>
<dbReference type="PROSITE" id="PS50850">
    <property type="entry name" value="MFS"/>
    <property type="match status" value="1"/>
</dbReference>
<evidence type="ECO:0000256" key="5">
    <source>
        <dbReference type="ARBA" id="ARBA00023136"/>
    </source>
</evidence>
<dbReference type="STRING" id="1348253.LK09_02830"/>
<evidence type="ECO:0000313" key="8">
    <source>
        <dbReference type="EMBL" id="KHK99566.1"/>
    </source>
</evidence>
<dbReference type="GO" id="GO:0022857">
    <property type="term" value="F:transmembrane transporter activity"/>
    <property type="evidence" value="ECO:0007669"/>
    <property type="project" value="InterPro"/>
</dbReference>
<dbReference type="InterPro" id="IPR036259">
    <property type="entry name" value="MFS_trans_sf"/>
</dbReference>
<evidence type="ECO:0000256" key="6">
    <source>
        <dbReference type="SAM" id="Phobius"/>
    </source>
</evidence>
<reference evidence="8 9" key="1">
    <citation type="submission" date="2014-11" db="EMBL/GenBank/DDBJ databases">
        <title>Genome sequence of Microbacterium mangrovi MUSC 115(T).</title>
        <authorList>
            <person name="Lee L.-H."/>
        </authorList>
    </citation>
    <scope>NUCLEOTIDE SEQUENCE [LARGE SCALE GENOMIC DNA]</scope>
    <source>
        <strain evidence="8 9">MUSC 115</strain>
    </source>
</reference>
<evidence type="ECO:0000256" key="4">
    <source>
        <dbReference type="ARBA" id="ARBA00022989"/>
    </source>
</evidence>
<dbReference type="PRINTS" id="PR00171">
    <property type="entry name" value="SUGRTRNSPORT"/>
</dbReference>
<dbReference type="SUPFAM" id="SSF103473">
    <property type="entry name" value="MFS general substrate transporter"/>
    <property type="match status" value="1"/>
</dbReference>
<dbReference type="InterPro" id="IPR020846">
    <property type="entry name" value="MFS_dom"/>
</dbReference>
<dbReference type="Pfam" id="PF00083">
    <property type="entry name" value="Sugar_tr"/>
    <property type="match status" value="1"/>
</dbReference>
<evidence type="ECO:0000256" key="2">
    <source>
        <dbReference type="ARBA" id="ARBA00022448"/>
    </source>
</evidence>
<feature type="transmembrane region" description="Helical" evidence="6">
    <location>
        <begin position="66"/>
        <end position="86"/>
    </location>
</feature>
<evidence type="ECO:0000313" key="9">
    <source>
        <dbReference type="Proteomes" id="UP000031030"/>
    </source>
</evidence>
<comment type="caution">
    <text evidence="8">The sequence shown here is derived from an EMBL/GenBank/DDBJ whole genome shotgun (WGS) entry which is preliminary data.</text>
</comment>
<dbReference type="GO" id="GO:0005886">
    <property type="term" value="C:plasma membrane"/>
    <property type="evidence" value="ECO:0007669"/>
    <property type="project" value="UniProtKB-SubCell"/>
</dbReference>
<dbReference type="PROSITE" id="PS00217">
    <property type="entry name" value="SUGAR_TRANSPORT_2"/>
    <property type="match status" value="1"/>
</dbReference>
<dbReference type="InterPro" id="IPR005829">
    <property type="entry name" value="Sugar_transporter_CS"/>
</dbReference>
<sequence>MNIATTDEAQEPVPEGMVALDQIPFGRFHFKVTVMTFGANFSDGYALGIIGSALPMITTQWGLNGFWQGMLASSALIGLFFGSLILGRVSDRIGRQRVYVLNFVLIAAASLAQFWAPNVEILFVLRLLIGFGLGADYAVGPTLLSEFAPRKSRGLMLASLTVLWTVGYVIANIIGAYVNVGPDTWRWLLASGFIPALFVLIVRIGSPESPGWLISKGRGEEAKHIAAKYLNTGNVYIPAAHLEEKSSYAELFSPELRKSTWFGILFYSFQVLPYFAIYTFVYTILEAMKVHDANLQNLVINLFLLAGGIAGLWAIQKFPRRGFTFWTFVIMAVMLVLLGILSGASAWLMLIPFVIYSFVMSGASNITQVYPPELFPTHLRGSGVGLLNATSRIASAIGTFFLPISLEKWGVSVSMYWLAGVLALGALVTWAWAPATESKKLV</sequence>
<feature type="transmembrane region" description="Helical" evidence="6">
    <location>
        <begin position="261"/>
        <end position="285"/>
    </location>
</feature>
<feature type="transmembrane region" description="Helical" evidence="6">
    <location>
        <begin position="184"/>
        <end position="206"/>
    </location>
</feature>
<feature type="transmembrane region" description="Helical" evidence="6">
    <location>
        <begin position="156"/>
        <end position="178"/>
    </location>
</feature>
<dbReference type="Proteomes" id="UP000031030">
    <property type="component" value="Unassembled WGS sequence"/>
</dbReference>
<evidence type="ECO:0000259" key="7">
    <source>
        <dbReference type="PROSITE" id="PS50850"/>
    </source>
</evidence>
<dbReference type="AlphaFoldDB" id="A0A0B2AD46"/>
<dbReference type="RefSeq" id="WP_039395544.1">
    <property type="nucleotide sequence ID" value="NZ_JTDK01000002.1"/>
</dbReference>
<feature type="transmembrane region" description="Helical" evidence="6">
    <location>
        <begin position="98"/>
        <end position="116"/>
    </location>
</feature>
<keyword evidence="9" id="KW-1185">Reference proteome</keyword>
<comment type="subcellular location">
    <subcellularLocation>
        <location evidence="1">Cell membrane</location>
        <topology evidence="1">Multi-pass membrane protein</topology>
    </subcellularLocation>
</comment>
<dbReference type="CDD" id="cd17316">
    <property type="entry name" value="MFS_SV2_like"/>
    <property type="match status" value="1"/>
</dbReference>
<dbReference type="OrthoDB" id="9787026at2"/>
<dbReference type="PANTHER" id="PTHR23511">
    <property type="entry name" value="SYNAPTIC VESICLE GLYCOPROTEIN 2"/>
    <property type="match status" value="1"/>
</dbReference>
<keyword evidence="2" id="KW-0813">Transport</keyword>
<dbReference type="InterPro" id="IPR005828">
    <property type="entry name" value="MFS_sugar_transport-like"/>
</dbReference>
<evidence type="ECO:0000256" key="1">
    <source>
        <dbReference type="ARBA" id="ARBA00004651"/>
    </source>
</evidence>
<evidence type="ECO:0000256" key="3">
    <source>
        <dbReference type="ARBA" id="ARBA00022692"/>
    </source>
</evidence>
<dbReference type="EMBL" id="JTDK01000002">
    <property type="protein sequence ID" value="KHK99566.1"/>
    <property type="molecule type" value="Genomic_DNA"/>
</dbReference>
<feature type="domain" description="Major facilitator superfamily (MFS) profile" evidence="7">
    <location>
        <begin position="32"/>
        <end position="437"/>
    </location>
</feature>
<gene>
    <name evidence="8" type="ORF">LK09_02830</name>
</gene>
<feature type="transmembrane region" description="Helical" evidence="6">
    <location>
        <begin position="322"/>
        <end position="341"/>
    </location>
</feature>